<feature type="domain" description="IclR-ED" evidence="4">
    <location>
        <begin position="70"/>
        <end position="252"/>
    </location>
</feature>
<dbReference type="InterPro" id="IPR036388">
    <property type="entry name" value="WH-like_DNA-bd_sf"/>
</dbReference>
<gene>
    <name evidence="5" type="ORF">F8O04_10050</name>
</gene>
<protein>
    <submittedName>
        <fullName evidence="5">Helix-turn-helix domain-containing protein</fullName>
    </submittedName>
</protein>
<organism evidence="5 6">
    <name type="scientific">Pseudoclavibacter endophyticus</name>
    <dbReference type="NCBI Taxonomy" id="1778590"/>
    <lineage>
        <taxon>Bacteria</taxon>
        <taxon>Bacillati</taxon>
        <taxon>Actinomycetota</taxon>
        <taxon>Actinomycetes</taxon>
        <taxon>Micrococcales</taxon>
        <taxon>Microbacteriaceae</taxon>
        <taxon>Pseudoclavibacter</taxon>
    </lineage>
</organism>
<evidence type="ECO:0000256" key="3">
    <source>
        <dbReference type="ARBA" id="ARBA00023163"/>
    </source>
</evidence>
<keyword evidence="3" id="KW-0804">Transcription</keyword>
<dbReference type="EMBL" id="WBJY01000002">
    <property type="protein sequence ID" value="KAB1648065.1"/>
    <property type="molecule type" value="Genomic_DNA"/>
</dbReference>
<dbReference type="SUPFAM" id="SSF46785">
    <property type="entry name" value="Winged helix' DNA-binding domain"/>
    <property type="match status" value="1"/>
</dbReference>
<dbReference type="GO" id="GO:0045892">
    <property type="term" value="P:negative regulation of DNA-templated transcription"/>
    <property type="evidence" value="ECO:0007669"/>
    <property type="project" value="TreeGrafter"/>
</dbReference>
<dbReference type="Pfam" id="PF09339">
    <property type="entry name" value="HTH_IclR"/>
    <property type="match status" value="1"/>
</dbReference>
<dbReference type="Gene3D" id="1.10.10.10">
    <property type="entry name" value="Winged helix-like DNA-binding domain superfamily/Winged helix DNA-binding domain"/>
    <property type="match status" value="1"/>
</dbReference>
<evidence type="ECO:0000256" key="1">
    <source>
        <dbReference type="ARBA" id="ARBA00023015"/>
    </source>
</evidence>
<keyword evidence="6" id="KW-1185">Reference proteome</keyword>
<dbReference type="InterPro" id="IPR014757">
    <property type="entry name" value="Tscrpt_reg_IclR_C"/>
</dbReference>
<dbReference type="AlphaFoldDB" id="A0A6H9WPY9"/>
<dbReference type="InterPro" id="IPR005471">
    <property type="entry name" value="Tscrpt_reg_IclR_N"/>
</dbReference>
<dbReference type="Pfam" id="PF01614">
    <property type="entry name" value="IclR_C"/>
    <property type="match status" value="1"/>
</dbReference>
<dbReference type="GO" id="GO:0003700">
    <property type="term" value="F:DNA-binding transcription factor activity"/>
    <property type="evidence" value="ECO:0007669"/>
    <property type="project" value="TreeGrafter"/>
</dbReference>
<dbReference type="InterPro" id="IPR029016">
    <property type="entry name" value="GAF-like_dom_sf"/>
</dbReference>
<accession>A0A6H9WPY9</accession>
<proteinExistence type="predicted"/>
<dbReference type="InterPro" id="IPR036390">
    <property type="entry name" value="WH_DNA-bd_sf"/>
</dbReference>
<evidence type="ECO:0000256" key="2">
    <source>
        <dbReference type="ARBA" id="ARBA00023125"/>
    </source>
</evidence>
<name>A0A6H9WPY9_9MICO</name>
<keyword evidence="1" id="KW-0805">Transcription regulation</keyword>
<dbReference type="GO" id="GO:0003677">
    <property type="term" value="F:DNA binding"/>
    <property type="evidence" value="ECO:0007669"/>
    <property type="project" value="UniProtKB-KW"/>
</dbReference>
<evidence type="ECO:0000313" key="5">
    <source>
        <dbReference type="EMBL" id="KAB1648065.1"/>
    </source>
</evidence>
<evidence type="ECO:0000313" key="6">
    <source>
        <dbReference type="Proteomes" id="UP000431744"/>
    </source>
</evidence>
<dbReference type="InterPro" id="IPR050707">
    <property type="entry name" value="HTH_MetabolicPath_Reg"/>
</dbReference>
<sequence>MDSELEESMGGLAKGLAIVESFDRDHPRLTVTEAANLTGLTPPAARRCMRTLESLGYLSYDGKFFRPTPRVARLVTAYTDTDSLPRLAAPLLVELRDEFGESTSLSVLDGNEVLFIGRAEGQHLVKTGQRVGGRLPAAHSAAGRVLMGDLAHDVLTEVIEASAGGTTTEKALRGADALAAEVRDVAVRGYSVTDEEVEIGLRAVAVPVRDPGGLIVASLSISALSARASVERLVDAFVPALALRASKLGRML</sequence>
<evidence type="ECO:0000259" key="4">
    <source>
        <dbReference type="PROSITE" id="PS51078"/>
    </source>
</evidence>
<dbReference type="PANTHER" id="PTHR30136">
    <property type="entry name" value="HELIX-TURN-HELIX TRANSCRIPTIONAL REGULATOR, ICLR FAMILY"/>
    <property type="match status" value="1"/>
</dbReference>
<dbReference type="PROSITE" id="PS51078">
    <property type="entry name" value="ICLR_ED"/>
    <property type="match status" value="1"/>
</dbReference>
<dbReference type="RefSeq" id="WP_192497428.1">
    <property type="nucleotide sequence ID" value="NZ_WBJY01000002.1"/>
</dbReference>
<dbReference type="Proteomes" id="UP000431744">
    <property type="component" value="Unassembled WGS sequence"/>
</dbReference>
<dbReference type="PANTHER" id="PTHR30136:SF34">
    <property type="entry name" value="TRANSCRIPTIONAL REGULATOR"/>
    <property type="match status" value="1"/>
</dbReference>
<comment type="caution">
    <text evidence="5">The sequence shown here is derived from an EMBL/GenBank/DDBJ whole genome shotgun (WGS) entry which is preliminary data.</text>
</comment>
<dbReference type="Gene3D" id="3.30.450.40">
    <property type="match status" value="1"/>
</dbReference>
<dbReference type="SMART" id="SM00346">
    <property type="entry name" value="HTH_ICLR"/>
    <property type="match status" value="1"/>
</dbReference>
<keyword evidence="2" id="KW-0238">DNA-binding</keyword>
<dbReference type="SUPFAM" id="SSF55781">
    <property type="entry name" value="GAF domain-like"/>
    <property type="match status" value="1"/>
</dbReference>
<reference evidence="5 6" key="1">
    <citation type="submission" date="2019-09" db="EMBL/GenBank/DDBJ databases">
        <title>Phylogeny of genus Pseudoclavibacter and closely related genus.</title>
        <authorList>
            <person name="Li Y."/>
        </authorList>
    </citation>
    <scope>NUCLEOTIDE SEQUENCE [LARGE SCALE GENOMIC DNA]</scope>
    <source>
        <strain evidence="5 6">EGI 60007</strain>
    </source>
</reference>